<dbReference type="PROSITE" id="PS51186">
    <property type="entry name" value="GNAT"/>
    <property type="match status" value="1"/>
</dbReference>
<sequence>MSGPERSTLAGVPQISLTSVVRQATDADASEIARICTAAYRDAYRNVLPPGYIERSVTAFYNEPRVADDIAPSLPDWFGYQVVEEGGRILGAAGGGMTGPTTGELSLIYLASETRGRGLGTLLLKHVTDQIRAAGGTEMWVSVFLGDSAGIGFYRARGFQPKQTVRAAMSRVDDHIRSLRMLRELR</sequence>
<dbReference type="GO" id="GO:0016747">
    <property type="term" value="F:acyltransferase activity, transferring groups other than amino-acyl groups"/>
    <property type="evidence" value="ECO:0007669"/>
    <property type="project" value="InterPro"/>
</dbReference>
<evidence type="ECO:0000313" key="4">
    <source>
        <dbReference type="EMBL" id="RAK43025.1"/>
    </source>
</evidence>
<feature type="domain" description="N-acetyltransferase" evidence="3">
    <location>
        <begin position="19"/>
        <end position="186"/>
    </location>
</feature>
<reference evidence="4 5" key="1">
    <citation type="submission" date="2018-06" db="EMBL/GenBank/DDBJ databases">
        <title>Genomic Encyclopedia of Type Strains, Phase III (KMG-III): the genomes of soil and plant-associated and newly described type strains.</title>
        <authorList>
            <person name="Whitman W."/>
        </authorList>
    </citation>
    <scope>NUCLEOTIDE SEQUENCE [LARGE SCALE GENOMIC DNA]</scope>
    <source>
        <strain evidence="4 5">CGMCC 4.7090</strain>
    </source>
</reference>
<keyword evidence="5" id="KW-1185">Reference proteome</keyword>
<dbReference type="CDD" id="cd04301">
    <property type="entry name" value="NAT_SF"/>
    <property type="match status" value="1"/>
</dbReference>
<accession>A0A327ZL54</accession>
<protein>
    <submittedName>
        <fullName evidence="4">L-amino acid N-acyltransferase YncA</fullName>
    </submittedName>
</protein>
<evidence type="ECO:0000256" key="1">
    <source>
        <dbReference type="ARBA" id="ARBA00022679"/>
    </source>
</evidence>
<dbReference type="AlphaFoldDB" id="A0A327ZL54"/>
<evidence type="ECO:0000313" key="5">
    <source>
        <dbReference type="Proteomes" id="UP000249341"/>
    </source>
</evidence>
<keyword evidence="2 4" id="KW-0012">Acyltransferase</keyword>
<dbReference type="Proteomes" id="UP000249341">
    <property type="component" value="Unassembled WGS sequence"/>
</dbReference>
<organism evidence="4 5">
    <name type="scientific">Actinoplanes lutulentus</name>
    <dbReference type="NCBI Taxonomy" id="1287878"/>
    <lineage>
        <taxon>Bacteria</taxon>
        <taxon>Bacillati</taxon>
        <taxon>Actinomycetota</taxon>
        <taxon>Actinomycetes</taxon>
        <taxon>Micromonosporales</taxon>
        <taxon>Micromonosporaceae</taxon>
        <taxon>Actinoplanes</taxon>
    </lineage>
</organism>
<dbReference type="Pfam" id="PF00583">
    <property type="entry name" value="Acetyltransf_1"/>
    <property type="match status" value="1"/>
</dbReference>
<dbReference type="InterPro" id="IPR016181">
    <property type="entry name" value="Acyl_CoA_acyltransferase"/>
</dbReference>
<dbReference type="InterPro" id="IPR000182">
    <property type="entry name" value="GNAT_dom"/>
</dbReference>
<keyword evidence="1 4" id="KW-0808">Transferase</keyword>
<dbReference type="EMBL" id="QLMJ01000001">
    <property type="protein sequence ID" value="RAK43025.1"/>
    <property type="molecule type" value="Genomic_DNA"/>
</dbReference>
<dbReference type="SUPFAM" id="SSF55729">
    <property type="entry name" value="Acyl-CoA N-acyltransferases (Nat)"/>
    <property type="match status" value="1"/>
</dbReference>
<evidence type="ECO:0000259" key="3">
    <source>
        <dbReference type="PROSITE" id="PS51186"/>
    </source>
</evidence>
<dbReference type="PANTHER" id="PTHR43877">
    <property type="entry name" value="AMINOALKYLPHOSPHONATE N-ACETYLTRANSFERASE-RELATED-RELATED"/>
    <property type="match status" value="1"/>
</dbReference>
<proteinExistence type="predicted"/>
<name>A0A327ZL54_9ACTN</name>
<gene>
    <name evidence="4" type="ORF">B0I29_101155</name>
</gene>
<dbReference type="Gene3D" id="3.40.630.30">
    <property type="match status" value="1"/>
</dbReference>
<dbReference type="InterPro" id="IPR050832">
    <property type="entry name" value="Bact_Acetyltransf"/>
</dbReference>
<evidence type="ECO:0000256" key="2">
    <source>
        <dbReference type="ARBA" id="ARBA00023315"/>
    </source>
</evidence>
<comment type="caution">
    <text evidence="4">The sequence shown here is derived from an EMBL/GenBank/DDBJ whole genome shotgun (WGS) entry which is preliminary data.</text>
</comment>